<gene>
    <name evidence="2" type="ORF">OLW01_04430</name>
</gene>
<proteinExistence type="predicted"/>
<reference evidence="2" key="1">
    <citation type="submission" date="2022-10" db="EMBL/GenBank/DDBJ databases">
        <title>Catenovulum adriacola sp. nov. isolated in the Harbour of Susak.</title>
        <authorList>
            <person name="Schoch T."/>
            <person name="Reich S.J."/>
            <person name="Stoeferle S."/>
            <person name="Flaiz M."/>
            <person name="Kazda M."/>
            <person name="Riedel C.U."/>
            <person name="Duerre P."/>
        </authorList>
    </citation>
    <scope>NUCLEOTIDE SEQUENCE</scope>
    <source>
        <strain evidence="2">TS8</strain>
    </source>
</reference>
<keyword evidence="1" id="KW-0472">Membrane</keyword>
<dbReference type="Proteomes" id="UP001163726">
    <property type="component" value="Chromosome"/>
</dbReference>
<dbReference type="RefSeq" id="WP_268075521.1">
    <property type="nucleotide sequence ID" value="NZ_CP109965.1"/>
</dbReference>
<keyword evidence="1" id="KW-1133">Transmembrane helix</keyword>
<feature type="transmembrane region" description="Helical" evidence="1">
    <location>
        <begin position="17"/>
        <end position="40"/>
    </location>
</feature>
<keyword evidence="3" id="KW-1185">Reference proteome</keyword>
<protein>
    <submittedName>
        <fullName evidence="2">Uncharacterized protein</fullName>
    </submittedName>
</protein>
<organism evidence="2 3">
    <name type="scientific">Catenovulum adriaticum</name>
    <dbReference type="NCBI Taxonomy" id="2984846"/>
    <lineage>
        <taxon>Bacteria</taxon>
        <taxon>Pseudomonadati</taxon>
        <taxon>Pseudomonadota</taxon>
        <taxon>Gammaproteobacteria</taxon>
        <taxon>Alteromonadales</taxon>
        <taxon>Alteromonadaceae</taxon>
        <taxon>Catenovulum</taxon>
    </lineage>
</organism>
<accession>A0ABY7AP60</accession>
<evidence type="ECO:0000256" key="1">
    <source>
        <dbReference type="SAM" id="Phobius"/>
    </source>
</evidence>
<sequence length="42" mass="4489">MGHHESGEIDTSSVKHLHIATIAAIALPLLPAVLAWILIFSD</sequence>
<keyword evidence="1" id="KW-0812">Transmembrane</keyword>
<evidence type="ECO:0000313" key="3">
    <source>
        <dbReference type="Proteomes" id="UP001163726"/>
    </source>
</evidence>
<evidence type="ECO:0000313" key="2">
    <source>
        <dbReference type="EMBL" id="WAJ71057.1"/>
    </source>
</evidence>
<dbReference type="EMBL" id="CP109965">
    <property type="protein sequence ID" value="WAJ71057.1"/>
    <property type="molecule type" value="Genomic_DNA"/>
</dbReference>
<name>A0ABY7AP60_9ALTE</name>